<sequence>MQGAVIGGKGGVGVGFELRSRARVLGGFGKTEGVLMAERRSWCGGSVRRSLGLGVEMVRLTAVESVFRPRRKVGIVRAEASGDVESVHPARHQTKSSGTVFPYVGVACLGAILFGYHLGVVNGALEYLSRDLGIAENTVLQGWVVSSSLAGATVGSFTGGALADKFGRTKTFMLDAIPLAVGAFLSATAQNIQSMMIGRLLAGIGIGISSAVVPLYISEISPTEIRGALGSINQLFICIGILAALVAGLPLAGNPLWWRSMFGIAVIPSVLLALGMAISPESPRWLFQQGKLTQAESSLRTLYGKERVAEAMQGLQAGIQDSTEQDAGWFDLFSKRYRKVVSVGAALFLFQQLAGINAVVYYSTSVFRSAGIASDVAASAFVGAANVFGTAIASSLMDKQGRKSLLITSFAGMAASMLLLSLSFTWKFGISKVYLGFATVCFLAVLYIAGNVVETKGRSLEEIERALNVDV</sequence>
<keyword evidence="2" id="KW-1185">Reference proteome</keyword>
<organism evidence="1 2">
    <name type="scientific">Dioscorea alata</name>
    <name type="common">Purple yam</name>
    <dbReference type="NCBI Taxonomy" id="55571"/>
    <lineage>
        <taxon>Eukaryota</taxon>
        <taxon>Viridiplantae</taxon>
        <taxon>Streptophyta</taxon>
        <taxon>Embryophyta</taxon>
        <taxon>Tracheophyta</taxon>
        <taxon>Spermatophyta</taxon>
        <taxon>Magnoliopsida</taxon>
        <taxon>Liliopsida</taxon>
        <taxon>Dioscoreales</taxon>
        <taxon>Dioscoreaceae</taxon>
        <taxon>Dioscorea</taxon>
    </lineage>
</organism>
<dbReference type="EMBL" id="CM037015">
    <property type="protein sequence ID" value="KAH7682582.1"/>
    <property type="molecule type" value="Genomic_DNA"/>
</dbReference>
<name>A0ACB7W501_DIOAL</name>
<gene>
    <name evidence="1" type="ORF">IHE45_05G131400</name>
</gene>
<evidence type="ECO:0000313" key="2">
    <source>
        <dbReference type="Proteomes" id="UP000827976"/>
    </source>
</evidence>
<proteinExistence type="predicted"/>
<dbReference type="Proteomes" id="UP000827976">
    <property type="component" value="Chromosome 5"/>
</dbReference>
<comment type="caution">
    <text evidence="1">The sequence shown here is derived from an EMBL/GenBank/DDBJ whole genome shotgun (WGS) entry which is preliminary data.</text>
</comment>
<reference evidence="2" key="1">
    <citation type="journal article" date="2022" name="Nat. Commun.">
        <title>Chromosome evolution and the genetic basis of agronomically important traits in greater yam.</title>
        <authorList>
            <person name="Bredeson J.V."/>
            <person name="Lyons J.B."/>
            <person name="Oniyinde I.O."/>
            <person name="Okereke N.R."/>
            <person name="Kolade O."/>
            <person name="Nnabue I."/>
            <person name="Nwadili C.O."/>
            <person name="Hribova E."/>
            <person name="Parker M."/>
            <person name="Nwogha J."/>
            <person name="Shu S."/>
            <person name="Carlson J."/>
            <person name="Kariba R."/>
            <person name="Muthemba S."/>
            <person name="Knop K."/>
            <person name="Barton G.J."/>
            <person name="Sherwood A.V."/>
            <person name="Lopez-Montes A."/>
            <person name="Asiedu R."/>
            <person name="Jamnadass R."/>
            <person name="Muchugi A."/>
            <person name="Goodstein D."/>
            <person name="Egesi C.N."/>
            <person name="Featherston J."/>
            <person name="Asfaw A."/>
            <person name="Simpson G.G."/>
            <person name="Dolezel J."/>
            <person name="Hendre P.S."/>
            <person name="Van Deynze A."/>
            <person name="Kumar P.L."/>
            <person name="Obidiegwu J.E."/>
            <person name="Bhattacharjee R."/>
            <person name="Rokhsar D.S."/>
        </authorList>
    </citation>
    <scope>NUCLEOTIDE SEQUENCE [LARGE SCALE GENOMIC DNA]</scope>
    <source>
        <strain evidence="2">cv. TDa95/00328</strain>
    </source>
</reference>
<protein>
    <submittedName>
        <fullName evidence="1">Sugar/inositol transporter protein</fullName>
    </submittedName>
</protein>
<evidence type="ECO:0000313" key="1">
    <source>
        <dbReference type="EMBL" id="KAH7682582.1"/>
    </source>
</evidence>
<accession>A0ACB7W501</accession>